<dbReference type="Proteomes" id="UP000317839">
    <property type="component" value="Unassembled WGS sequence"/>
</dbReference>
<evidence type="ECO:0000313" key="3">
    <source>
        <dbReference type="EMBL" id="TQV77215.1"/>
    </source>
</evidence>
<dbReference type="SUPFAM" id="SSF51430">
    <property type="entry name" value="NAD(P)-linked oxidoreductase"/>
    <property type="match status" value="1"/>
</dbReference>
<name>A0A545TJ25_9GAMM</name>
<dbReference type="Gene3D" id="3.20.20.100">
    <property type="entry name" value="NADP-dependent oxidoreductase domain"/>
    <property type="match status" value="1"/>
</dbReference>
<organism evidence="3 4">
    <name type="scientific">Aliikangiella marina</name>
    <dbReference type="NCBI Taxonomy" id="1712262"/>
    <lineage>
        <taxon>Bacteria</taxon>
        <taxon>Pseudomonadati</taxon>
        <taxon>Pseudomonadota</taxon>
        <taxon>Gammaproteobacteria</taxon>
        <taxon>Oceanospirillales</taxon>
        <taxon>Pleioneaceae</taxon>
        <taxon>Aliikangiella</taxon>
    </lineage>
</organism>
<evidence type="ECO:0000256" key="1">
    <source>
        <dbReference type="SAM" id="SignalP"/>
    </source>
</evidence>
<keyword evidence="1" id="KW-0732">Signal</keyword>
<feature type="domain" description="NADP-dependent oxidoreductase" evidence="2">
    <location>
        <begin position="48"/>
        <end position="299"/>
    </location>
</feature>
<sequence length="316" mass="34859">MLSRREIIKLSMLAGTSFSLTASLLHAASTQTLITRKVPKTGESLPVIGLGTSATFRRIAGGEDVSQLKNVIKTLLDNGGTVFDTAPSYSESERVAGKIVQTMGAADRVFWATKLNVVPRGELKANPDKARQQLDNSFQYIGKKTIDLVQVHNLRDIPTQMSLLKAYKDAGRIRYIGTTSTNHSRFSDLATVMRNEPIDFIGVNYAVDDRKAAEEIFPIALDRGIGVLVYLPFGRSRLWKRIGQQKVPEWAVEIGIQSWGQFFLKFVVAHPAVTVVTPATSKPKHMLDNIGAAYGELPDIAMQKRMIEFIDALPST</sequence>
<evidence type="ECO:0000259" key="2">
    <source>
        <dbReference type="Pfam" id="PF00248"/>
    </source>
</evidence>
<dbReference type="RefSeq" id="WP_142888575.1">
    <property type="nucleotide sequence ID" value="NZ_VIKR01000001.1"/>
</dbReference>
<evidence type="ECO:0000313" key="4">
    <source>
        <dbReference type="Proteomes" id="UP000317839"/>
    </source>
</evidence>
<dbReference type="OrthoDB" id="8563187at2"/>
<dbReference type="InterPro" id="IPR023210">
    <property type="entry name" value="NADP_OxRdtase_dom"/>
</dbReference>
<proteinExistence type="predicted"/>
<protein>
    <submittedName>
        <fullName evidence="3">Aldo/keto reductase</fullName>
    </submittedName>
</protein>
<dbReference type="PANTHER" id="PTHR43312">
    <property type="entry name" value="D-THREO-ALDOSE 1-DEHYDROGENASE"/>
    <property type="match status" value="1"/>
</dbReference>
<dbReference type="PANTHER" id="PTHR43312:SF1">
    <property type="entry name" value="NADP-DEPENDENT OXIDOREDUCTASE DOMAIN-CONTAINING PROTEIN"/>
    <property type="match status" value="1"/>
</dbReference>
<dbReference type="InterPro" id="IPR036812">
    <property type="entry name" value="NAD(P)_OxRdtase_dom_sf"/>
</dbReference>
<feature type="chain" id="PRO_5021731928" evidence="1">
    <location>
        <begin position="28"/>
        <end position="316"/>
    </location>
</feature>
<reference evidence="3 4" key="1">
    <citation type="submission" date="2019-06" db="EMBL/GenBank/DDBJ databases">
        <title>Draft genome of Aliikangiella marina GYP-15.</title>
        <authorList>
            <person name="Wang G."/>
        </authorList>
    </citation>
    <scope>NUCLEOTIDE SEQUENCE [LARGE SCALE GENOMIC DNA]</scope>
    <source>
        <strain evidence="3 4">GYP-15</strain>
    </source>
</reference>
<accession>A0A545TJ25</accession>
<dbReference type="CDD" id="cd19095">
    <property type="entry name" value="AKR_PA4992-like"/>
    <property type="match status" value="1"/>
</dbReference>
<comment type="caution">
    <text evidence="3">The sequence shown here is derived from an EMBL/GenBank/DDBJ whole genome shotgun (WGS) entry which is preliminary data.</text>
</comment>
<dbReference type="Pfam" id="PF00248">
    <property type="entry name" value="Aldo_ket_red"/>
    <property type="match status" value="1"/>
</dbReference>
<dbReference type="InterPro" id="IPR053135">
    <property type="entry name" value="AKR2_Oxidoreductase"/>
</dbReference>
<keyword evidence="4" id="KW-1185">Reference proteome</keyword>
<dbReference type="EMBL" id="VIKR01000001">
    <property type="protein sequence ID" value="TQV77215.1"/>
    <property type="molecule type" value="Genomic_DNA"/>
</dbReference>
<dbReference type="AlphaFoldDB" id="A0A545TJ25"/>
<feature type="signal peptide" evidence="1">
    <location>
        <begin position="1"/>
        <end position="27"/>
    </location>
</feature>
<gene>
    <name evidence="3" type="ORF">FLL45_04515</name>
</gene>